<comment type="caution">
    <text evidence="2">The sequence shown here is derived from an EMBL/GenBank/DDBJ whole genome shotgun (WGS) entry which is preliminary data.</text>
</comment>
<sequence length="1834" mass="201273">MVIEVRADTTPPQATEATAKGASAFVKQKLLLQVLKYLPKESYNQVFLEPMGIGMTNVGLLIQALRDWMTAKAIQSRVNTSGTWSVDSHWTGFYLSELEIERISVLATVRAAKRLQLMALRVQLNESSRKRPTLAVQEREQSEWSSRQVVTGSAYRSPGDRFHFLEAVQEREQSEWSSRQVVTGSAYRSLATVFSFSRADGRSLSMSLVTGSEHNPFETTLDKLSGSGAEQMKVPMRHLCHATKMLETRAGKKFCKLAGKMVDLAGNSLYYELLGSDEKDVKSKSRDLLASEFVVVKKLQLQKNQFWAGYHASFGEKGSRTTFHPQPASHATSMKLRTIYPQATTKFSHLLAHATNNDRVDVIGVVMHVEEPSLKQATKVELWLKDESNSEFLVNCWGPILGRRAAERQVGDVVQVNNVVIAVDKNKSVSGSAEAMEDSAKNFAAWLDINPECSRATELRQLPTERGTAISTPWSASMTRGGSLRLKTNQGEAVLACCATAAACSVAMDPSTAADPTQAVVEELVEVVVHGAWLIAIRGEASYRPCQRCRTKVDPASGQCKKYPDCQTDPAPEHNVLATATIADATGVLQGVLIGEEAMCEMTGMNKAAMTCAWARRRIEISGPSSLPGQSQSSQGSSGATASGPRDDLSSDCQFEVVHAKEALISSFNDASRPCVPKVLRLEGERPTGGVVPIRNLTKDMEATAFGTRVVPLDIFAKHIAMVVRAEEEPQISSAGTGDDKLYLMRYTKASPVLVTAPTSEEQFAVEAVCELQHCHIFNMADKKPRLIVGHGVTNNVENAWTLVAEKMWPMSEEQVHVFAEEMTAIHALLAADRATPLAKKRSAQALIEATPSKKRSLAPISAVEVQQAGTLLARGEDVAEVGSGVRGPLVCVAAMAKHEDVTKSLSDEAQGADLREVDAFQMSALCPFCALGLNHDASLRKLEAAGQLLPHWLRQVAPTIPSTDRACSVDALCHLQAECQSLAEDLMRAQNTSAFCTRRLDMRTYQLCPFCALDIDHDVQAADLAKAVKRLHLQIHPDKINQSKNLQRLAEADFPMVRLPQFAQECAGLAAALLQAGQSRALCCYGAAAPAPAASAASASGEHMTAREPLDAAQRFKNPDCPRAPHCPPLRGKTDKKVMEYLFLYAAAQRCLPCMRFQISQNGVDPRCRSCNKNARAWASDSARPLPQDIAPVQVLSLAVLVDVGETQESIKLLSLTLWDGLEFCLEQAWQEEFAVISQARACVLANYECVGRRNAAAGTPLLVASAGLWTYDRVALASLPHQDCFAALIIYHAGGEAGSECFRYWAKTLYAAWHTRLSKWMSGHASLAMDRADPEWLSNTHHLHDYIVRNSLQSSILPAHLVSPWPMWMSRFIPPGDSCCGYTVPRIRLLREEGIFCNIWESQWLASEAGELVRAHAAQLRNGNKLSPLPNLSLRRKDDVWHGRLTGPSQGPREFRPARIDAMQVEHEIMKELWEAVAGADDRVCGWTTTRFFRCSKADANIFAALSTVSIKQCAPHLYKAARDRIATDFYMWGPLPTLVLVGEQWQRRCALATNTMTTSIWVILSGILEFTLPDKTPKAFAAGSVVVSDLLLRGGHVARLTDDTRVLWGCAPKWRSLQKNSRLREQMRKSRASKKLIGAEMLSIDGRRSYDAVEGHQKAAAYLPEERGSQIRCARRINCAALSGDNMALAGQQYFESFLSQIGLENEDAATVNVHLVRTKVREFNDTCCEADAPPESFSSPAQTISIPTRGIWRPDPENLPAGSRFGGEGGGGAPAGRDLSKLTDEKRLQYRFLYAAEGGWGEEQKDIQGNMGQPEWQPEGLCGRPTGEED</sequence>
<dbReference type="EMBL" id="LSRX01000214">
    <property type="protein sequence ID" value="OLQ04258.1"/>
    <property type="molecule type" value="Genomic_DNA"/>
</dbReference>
<organism evidence="2 3">
    <name type="scientific">Symbiodinium microadriaticum</name>
    <name type="common">Dinoflagellate</name>
    <name type="synonym">Zooxanthella microadriatica</name>
    <dbReference type="NCBI Taxonomy" id="2951"/>
    <lineage>
        <taxon>Eukaryota</taxon>
        <taxon>Sar</taxon>
        <taxon>Alveolata</taxon>
        <taxon>Dinophyceae</taxon>
        <taxon>Suessiales</taxon>
        <taxon>Symbiodiniaceae</taxon>
        <taxon>Symbiodinium</taxon>
    </lineage>
</organism>
<evidence type="ECO:0000313" key="3">
    <source>
        <dbReference type="Proteomes" id="UP000186817"/>
    </source>
</evidence>
<feature type="region of interest" description="Disordered" evidence="1">
    <location>
        <begin position="1808"/>
        <end position="1834"/>
    </location>
</feature>
<feature type="compositionally biased region" description="Low complexity" evidence="1">
    <location>
        <begin position="623"/>
        <end position="644"/>
    </location>
</feature>
<feature type="region of interest" description="Disordered" evidence="1">
    <location>
        <begin position="1751"/>
        <end position="1785"/>
    </location>
</feature>
<gene>
    <name evidence="2" type="ORF">AK812_SmicGene12655</name>
</gene>
<protein>
    <submittedName>
        <fullName evidence="2">Uncharacterized protein</fullName>
    </submittedName>
</protein>
<keyword evidence="3" id="KW-1185">Reference proteome</keyword>
<proteinExistence type="predicted"/>
<name>A0A1Q9EA27_SYMMI</name>
<accession>A0A1Q9EA27</accession>
<evidence type="ECO:0000313" key="2">
    <source>
        <dbReference type="EMBL" id="OLQ04258.1"/>
    </source>
</evidence>
<dbReference type="Proteomes" id="UP000186817">
    <property type="component" value="Unassembled WGS sequence"/>
</dbReference>
<dbReference type="Gene3D" id="2.40.50.140">
    <property type="entry name" value="Nucleic acid-binding proteins"/>
    <property type="match status" value="1"/>
</dbReference>
<reference evidence="2 3" key="1">
    <citation type="submission" date="2016-02" db="EMBL/GenBank/DDBJ databases">
        <title>Genome analysis of coral dinoflagellate symbionts highlights evolutionary adaptations to a symbiotic lifestyle.</title>
        <authorList>
            <person name="Aranda M."/>
            <person name="Li Y."/>
            <person name="Liew Y.J."/>
            <person name="Baumgarten S."/>
            <person name="Simakov O."/>
            <person name="Wilson M."/>
            <person name="Piel J."/>
            <person name="Ashoor H."/>
            <person name="Bougouffa S."/>
            <person name="Bajic V.B."/>
            <person name="Ryu T."/>
            <person name="Ravasi T."/>
            <person name="Bayer T."/>
            <person name="Micklem G."/>
            <person name="Kim H."/>
            <person name="Bhak J."/>
            <person name="Lajeunesse T.C."/>
            <person name="Voolstra C.R."/>
        </authorList>
    </citation>
    <scope>NUCLEOTIDE SEQUENCE [LARGE SCALE GENOMIC DNA]</scope>
    <source>
        <strain evidence="2 3">CCMP2467</strain>
    </source>
</reference>
<feature type="region of interest" description="Disordered" evidence="1">
    <location>
        <begin position="623"/>
        <end position="648"/>
    </location>
</feature>
<dbReference type="InterPro" id="IPR012340">
    <property type="entry name" value="NA-bd_OB-fold"/>
</dbReference>
<dbReference type="OrthoDB" id="426541at2759"/>
<feature type="compositionally biased region" description="Gly residues" evidence="1">
    <location>
        <begin position="1768"/>
        <end position="1778"/>
    </location>
</feature>
<evidence type="ECO:0000256" key="1">
    <source>
        <dbReference type="SAM" id="MobiDB-lite"/>
    </source>
</evidence>